<feature type="domain" description="Spore protein YkvP/CgeB glycosyl transferase-like" evidence="3">
    <location>
        <begin position="219"/>
        <end position="350"/>
    </location>
</feature>
<dbReference type="SUPFAM" id="SSF53448">
    <property type="entry name" value="Nucleotide-diphospho-sugar transferases"/>
    <property type="match status" value="1"/>
</dbReference>
<protein>
    <submittedName>
        <fullName evidence="4">Family 2 glycosyl transferase</fullName>
    </submittedName>
</protein>
<dbReference type="InterPro" id="IPR055259">
    <property type="entry name" value="YkvP/CgeB_Glyco_trans-like"/>
</dbReference>
<dbReference type="Proteomes" id="UP000054837">
    <property type="component" value="Unassembled WGS sequence"/>
</dbReference>
<dbReference type="Pfam" id="PF13524">
    <property type="entry name" value="Glyco_trans_1_2"/>
    <property type="match status" value="1"/>
</dbReference>
<keyword evidence="4" id="KW-0808">Transferase</keyword>
<keyword evidence="5" id="KW-1185">Reference proteome</keyword>
<feature type="domain" description="Glycosyltransferase 2-like" evidence="2">
    <location>
        <begin position="367"/>
        <end position="479"/>
    </location>
</feature>
<dbReference type="InterPro" id="IPR001173">
    <property type="entry name" value="Glyco_trans_2-like"/>
</dbReference>
<dbReference type="EMBL" id="LQBL01000008">
    <property type="protein sequence ID" value="KUG57165.1"/>
    <property type="molecule type" value="Genomic_DNA"/>
</dbReference>
<evidence type="ECO:0000313" key="4">
    <source>
        <dbReference type="EMBL" id="KUG57165.1"/>
    </source>
</evidence>
<dbReference type="Gene3D" id="3.90.550.10">
    <property type="entry name" value="Spore Coat Polysaccharide Biosynthesis Protein SpsA, Chain A"/>
    <property type="match status" value="1"/>
</dbReference>
<dbReference type="AlphaFoldDB" id="A0A0W8IB22"/>
<sequence>MDQQSEAASAAKGASEHHVKVQGRVHVPDGPVARPDITAAVILDPFSELALQYEWRQVLLSPVDWRQQIVDEKPDLIFLESAWKGNRGAWRLAMTGQKGVSQALVDLLEFAKSIGIPTVLWNKEDPPNYDRFIKTARLVDFVFTVDAQKIPDYRRDLGHDRVEVLPFAAQPRIHNPVESGDGRSHGVAFAGSYFNEKHSERRGQMEYILGPARKHGLEIYSRMQNEDERYHFPEKFREHIVGSLPYEEMLAAYTQYKVFLNVNTVTDSPSMCSRRLFELSAAATPVISGPAASVAPFFGADVLVSESEGQTDELLASLVQHEELRARIGLKAHRRVMREHTYGQRVNRVLSVLGIPTKVPDRSVSMVIPTRRPDMMENVISFASSQSLKDKEVVIVLHGFDVNEDNVRGRMREAGLDKVVFVRAKGDVTLGTCMNLGVGASSGRYVAKMDDDNYYGVHYLEDLVNAFHFTDATVVGKWAHYAHLASSGTTLLRFPYAEKRFTKLVQGGTIVTSREDALDIQFEDLPRRVDTTFLEKVAARGGGVYSSDRFNFVSRRSAVTSGHTWTISDSQLLAKKSTLAFFGDPTEHVTV</sequence>
<reference evidence="4 5" key="1">
    <citation type="submission" date="2015-12" db="EMBL/GenBank/DDBJ databases">
        <title>Serinicoccus chungangenesis strain CD08_5 genome sequencing and assembly.</title>
        <authorList>
            <person name="Chander A.M."/>
            <person name="Kaur G."/>
            <person name="Nair G.R."/>
            <person name="Dhawan D.K."/>
            <person name="Kochhar R.K."/>
            <person name="Mayilraj S."/>
            <person name="Bhadada S.K."/>
        </authorList>
    </citation>
    <scope>NUCLEOTIDE SEQUENCE [LARGE SCALE GENOMIC DNA]</scope>
    <source>
        <strain evidence="4 5">CD08_5</strain>
    </source>
</reference>
<dbReference type="CDD" id="cd00761">
    <property type="entry name" value="Glyco_tranf_GTA_type"/>
    <property type="match status" value="1"/>
</dbReference>
<gene>
    <name evidence="4" type="ORF">AVL62_14945</name>
</gene>
<dbReference type="STRING" id="767452.AVL62_14945"/>
<dbReference type="GO" id="GO:0016740">
    <property type="term" value="F:transferase activity"/>
    <property type="evidence" value="ECO:0007669"/>
    <property type="project" value="UniProtKB-KW"/>
</dbReference>
<organism evidence="4 5">
    <name type="scientific">Serinicoccus chungangensis</name>
    <dbReference type="NCBI Taxonomy" id="767452"/>
    <lineage>
        <taxon>Bacteria</taxon>
        <taxon>Bacillati</taxon>
        <taxon>Actinomycetota</taxon>
        <taxon>Actinomycetes</taxon>
        <taxon>Micrococcales</taxon>
        <taxon>Ornithinimicrobiaceae</taxon>
        <taxon>Serinicoccus</taxon>
    </lineage>
</organism>
<dbReference type="Pfam" id="PF00535">
    <property type="entry name" value="Glycos_transf_2"/>
    <property type="match status" value="1"/>
</dbReference>
<evidence type="ECO:0000313" key="5">
    <source>
        <dbReference type="Proteomes" id="UP000054837"/>
    </source>
</evidence>
<dbReference type="SUPFAM" id="SSF53756">
    <property type="entry name" value="UDP-Glycosyltransferase/glycogen phosphorylase"/>
    <property type="match status" value="1"/>
</dbReference>
<evidence type="ECO:0000256" key="1">
    <source>
        <dbReference type="SAM" id="MobiDB-lite"/>
    </source>
</evidence>
<feature type="compositionally biased region" description="Low complexity" evidence="1">
    <location>
        <begin position="1"/>
        <end position="13"/>
    </location>
</feature>
<name>A0A0W8IB22_9MICO</name>
<dbReference type="InterPro" id="IPR029044">
    <property type="entry name" value="Nucleotide-diphossugar_trans"/>
</dbReference>
<evidence type="ECO:0000259" key="3">
    <source>
        <dbReference type="Pfam" id="PF13524"/>
    </source>
</evidence>
<accession>A0A0W8IB22</accession>
<feature type="region of interest" description="Disordered" evidence="1">
    <location>
        <begin position="1"/>
        <end position="27"/>
    </location>
</feature>
<comment type="caution">
    <text evidence="4">The sequence shown here is derived from an EMBL/GenBank/DDBJ whole genome shotgun (WGS) entry which is preliminary data.</text>
</comment>
<evidence type="ECO:0000259" key="2">
    <source>
        <dbReference type="Pfam" id="PF00535"/>
    </source>
</evidence>
<proteinExistence type="predicted"/>